<reference evidence="1 2" key="1">
    <citation type="journal article" date="2003" name="Proc. Natl. Acad. Sci. U.S.A.">
        <title>Genome sequence of the cyanobacterium Prochlorococcus marinus SS120, a nearly minimal oxyphototrophic genome.</title>
        <authorList>
            <person name="Dufresne A."/>
            <person name="Salanoubat M."/>
            <person name="Partensky F."/>
            <person name="Artiguenave F."/>
            <person name="Axmann I.M."/>
            <person name="Barbe V."/>
            <person name="Duprat S."/>
            <person name="Galperin M.Y."/>
            <person name="Koonin E.V."/>
            <person name="Le Gall F."/>
            <person name="Makarova K.S."/>
            <person name="Ostrowski M."/>
            <person name="Oztas S."/>
            <person name="Robert C."/>
            <person name="Rogozin I.B."/>
            <person name="Scanlan D.J."/>
            <person name="Tandeau de Marsac N."/>
            <person name="Weissenbach J."/>
            <person name="Wincker P."/>
            <person name="Wolf Y.I."/>
            <person name="Hess W.R."/>
        </authorList>
    </citation>
    <scope>NUCLEOTIDE SEQUENCE [LARGE SCALE GENOMIC DNA]</scope>
    <source>
        <strain evidence="2">SARG / CCMP1375 / SS120</strain>
    </source>
</reference>
<dbReference type="OrthoDB" id="541068at2"/>
<dbReference type="EnsemblBacteria" id="AAP99711">
    <property type="protein sequence ID" value="AAP99711"/>
    <property type="gene ID" value="Pro_0667"/>
</dbReference>
<dbReference type="PATRIC" id="fig|167539.5.peg.697"/>
<dbReference type="EMBL" id="AE017126">
    <property type="protein sequence ID" value="AAP99711.1"/>
    <property type="molecule type" value="Genomic_DNA"/>
</dbReference>
<dbReference type="AlphaFoldDB" id="Q7VCS3"/>
<protein>
    <submittedName>
        <fullName evidence="1">Uncharacterized protein</fullName>
    </submittedName>
</protein>
<dbReference type="KEGG" id="pma:Pro_0667"/>
<organism evidence="1 2">
    <name type="scientific">Prochlorococcus marinus (strain SARG / CCMP1375 / SS120)</name>
    <dbReference type="NCBI Taxonomy" id="167539"/>
    <lineage>
        <taxon>Bacteria</taxon>
        <taxon>Bacillati</taxon>
        <taxon>Cyanobacteriota</taxon>
        <taxon>Cyanophyceae</taxon>
        <taxon>Synechococcales</taxon>
        <taxon>Prochlorococcaceae</taxon>
        <taxon>Prochlorococcus</taxon>
    </lineage>
</organism>
<dbReference type="Proteomes" id="UP000001420">
    <property type="component" value="Chromosome"/>
</dbReference>
<keyword evidence="2" id="KW-1185">Reference proteome</keyword>
<dbReference type="RefSeq" id="WP_011124819.1">
    <property type="nucleotide sequence ID" value="NC_005042.1"/>
</dbReference>
<proteinExistence type="predicted"/>
<dbReference type="HOGENOM" id="CLU_2438383_0_0_3"/>
<evidence type="ECO:0000313" key="1">
    <source>
        <dbReference type="EMBL" id="AAP99711.1"/>
    </source>
</evidence>
<evidence type="ECO:0000313" key="2">
    <source>
        <dbReference type="Proteomes" id="UP000001420"/>
    </source>
</evidence>
<gene>
    <name evidence="1" type="ordered locus">Pro_0667</name>
</gene>
<accession>Q7VCS3</accession>
<sequence>MLEKIFKAVSVTFLAVFVISSILFSGLTKVEALSSEANGDNPLKIVIEQTGDQQNNEKSLDQRKMERVPDLGDDQVFPFVAGLDSYEVMR</sequence>
<name>Q7VCS3_PROMA</name>